<evidence type="ECO:0000256" key="1">
    <source>
        <dbReference type="SAM" id="Phobius"/>
    </source>
</evidence>
<feature type="transmembrane region" description="Helical" evidence="1">
    <location>
        <begin position="40"/>
        <end position="61"/>
    </location>
</feature>
<organism evidence="2 3">
    <name type="scientific">Cardiocondyla obscurior</name>
    <dbReference type="NCBI Taxonomy" id="286306"/>
    <lineage>
        <taxon>Eukaryota</taxon>
        <taxon>Metazoa</taxon>
        <taxon>Ecdysozoa</taxon>
        <taxon>Arthropoda</taxon>
        <taxon>Hexapoda</taxon>
        <taxon>Insecta</taxon>
        <taxon>Pterygota</taxon>
        <taxon>Neoptera</taxon>
        <taxon>Endopterygota</taxon>
        <taxon>Hymenoptera</taxon>
        <taxon>Apocrita</taxon>
        <taxon>Aculeata</taxon>
        <taxon>Formicoidea</taxon>
        <taxon>Formicidae</taxon>
        <taxon>Myrmicinae</taxon>
        <taxon>Cardiocondyla</taxon>
    </lineage>
</organism>
<dbReference type="EMBL" id="JADYXP020000030">
    <property type="protein sequence ID" value="KAL0098987.1"/>
    <property type="molecule type" value="Genomic_DNA"/>
</dbReference>
<gene>
    <name evidence="2" type="ORF">PUN28_020927</name>
</gene>
<proteinExistence type="predicted"/>
<evidence type="ECO:0000313" key="2">
    <source>
        <dbReference type="EMBL" id="KAL0098987.1"/>
    </source>
</evidence>
<dbReference type="Proteomes" id="UP001430953">
    <property type="component" value="Unassembled WGS sequence"/>
</dbReference>
<dbReference type="AlphaFoldDB" id="A0AAW2E6T0"/>
<comment type="caution">
    <text evidence="2">The sequence shown here is derived from an EMBL/GenBank/DDBJ whole genome shotgun (WGS) entry which is preliminary data.</text>
</comment>
<keyword evidence="1" id="KW-0812">Transmembrane</keyword>
<keyword evidence="3" id="KW-1185">Reference proteome</keyword>
<name>A0AAW2E6T0_9HYME</name>
<accession>A0AAW2E6T0</accession>
<keyword evidence="1" id="KW-0472">Membrane</keyword>
<sequence length="96" mass="10880">MHFLNAAQCYVAKFQKYFFVFGHISAAGKNNRLGIGPLGIGLYASIFVAHNAMPVFISFNCRTMLCYQIKKIFFCFLFISSAGENRKLGINPYAYF</sequence>
<protein>
    <submittedName>
        <fullName evidence="2">Uncharacterized protein</fullName>
    </submittedName>
</protein>
<keyword evidence="1" id="KW-1133">Transmembrane helix</keyword>
<reference evidence="2 3" key="1">
    <citation type="submission" date="2023-03" db="EMBL/GenBank/DDBJ databases">
        <title>High recombination rates correlate with genetic variation in Cardiocondyla obscurior ants.</title>
        <authorList>
            <person name="Errbii M."/>
        </authorList>
    </citation>
    <scope>NUCLEOTIDE SEQUENCE [LARGE SCALE GENOMIC DNA]</scope>
    <source>
        <strain evidence="2">Alpha-2009</strain>
        <tissue evidence="2">Whole body</tissue>
    </source>
</reference>
<evidence type="ECO:0000313" key="3">
    <source>
        <dbReference type="Proteomes" id="UP001430953"/>
    </source>
</evidence>